<evidence type="ECO:0000259" key="8">
    <source>
        <dbReference type="PROSITE" id="PS51007"/>
    </source>
</evidence>
<name>A0A975G373_9CAUL</name>
<evidence type="ECO:0000313" key="9">
    <source>
        <dbReference type="EMBL" id="QUD89709.1"/>
    </source>
</evidence>
<dbReference type="AlphaFoldDB" id="A0A975G373"/>
<dbReference type="Pfam" id="PF00034">
    <property type="entry name" value="Cytochrom_C"/>
    <property type="match status" value="1"/>
</dbReference>
<protein>
    <submittedName>
        <fullName evidence="9">Cytochrome c family protein</fullName>
    </submittedName>
</protein>
<dbReference type="GO" id="GO:0009055">
    <property type="term" value="F:electron transfer activity"/>
    <property type="evidence" value="ECO:0007669"/>
    <property type="project" value="InterPro"/>
</dbReference>
<feature type="chain" id="PRO_5038053500" evidence="7">
    <location>
        <begin position="30"/>
        <end position="131"/>
    </location>
</feature>
<feature type="domain" description="Cytochrome c" evidence="8">
    <location>
        <begin position="30"/>
        <end position="131"/>
    </location>
</feature>
<feature type="signal peptide" evidence="7">
    <location>
        <begin position="1"/>
        <end position="29"/>
    </location>
</feature>
<sequence length="131" mass="13800">MVRLLIHRRRREAALILAAGLLAALPAAAADASHGKTVFSAQCSMCHTAQRGGMVLLGPNLFGVVGRTAGGVPGYNYSPAMKAAGFAWSDEKLKDYLAAPNKMLPGIKMTYGGVKNPAQLDDLVAYLDSLK</sequence>
<keyword evidence="10" id="KW-1185">Reference proteome</keyword>
<dbReference type="Proteomes" id="UP000676409">
    <property type="component" value="Chromosome"/>
</dbReference>
<evidence type="ECO:0000256" key="2">
    <source>
        <dbReference type="ARBA" id="ARBA00022617"/>
    </source>
</evidence>
<accession>A0A975G373</accession>
<dbReference type="GO" id="GO:0046872">
    <property type="term" value="F:metal ion binding"/>
    <property type="evidence" value="ECO:0007669"/>
    <property type="project" value="UniProtKB-KW"/>
</dbReference>
<keyword evidence="1" id="KW-0813">Transport</keyword>
<organism evidence="9 10">
    <name type="scientific">Phenylobacterium montanum</name>
    <dbReference type="NCBI Taxonomy" id="2823693"/>
    <lineage>
        <taxon>Bacteria</taxon>
        <taxon>Pseudomonadati</taxon>
        <taxon>Pseudomonadota</taxon>
        <taxon>Alphaproteobacteria</taxon>
        <taxon>Caulobacterales</taxon>
        <taxon>Caulobacteraceae</taxon>
        <taxon>Phenylobacterium</taxon>
    </lineage>
</organism>
<dbReference type="InterPro" id="IPR036909">
    <property type="entry name" value="Cyt_c-like_dom_sf"/>
</dbReference>
<dbReference type="SUPFAM" id="SSF46626">
    <property type="entry name" value="Cytochrome c"/>
    <property type="match status" value="1"/>
</dbReference>
<dbReference type="PANTHER" id="PTHR11961">
    <property type="entry name" value="CYTOCHROME C"/>
    <property type="match status" value="1"/>
</dbReference>
<keyword evidence="2 6" id="KW-0349">Heme</keyword>
<dbReference type="PRINTS" id="PR00604">
    <property type="entry name" value="CYTCHRMECIAB"/>
</dbReference>
<evidence type="ECO:0000313" key="10">
    <source>
        <dbReference type="Proteomes" id="UP000676409"/>
    </source>
</evidence>
<dbReference type="InterPro" id="IPR002327">
    <property type="entry name" value="Cyt_c_1A/1B"/>
</dbReference>
<keyword evidence="7" id="KW-0732">Signal</keyword>
<dbReference type="InterPro" id="IPR009056">
    <property type="entry name" value="Cyt_c-like_dom"/>
</dbReference>
<reference evidence="9" key="1">
    <citation type="submission" date="2021-04" db="EMBL/GenBank/DDBJ databases">
        <title>The complete genome sequence of Caulobacter sp. S6.</title>
        <authorList>
            <person name="Tang Y."/>
            <person name="Ouyang W."/>
            <person name="Liu Q."/>
            <person name="Huang B."/>
            <person name="Guo Z."/>
            <person name="Lei P."/>
        </authorList>
    </citation>
    <scope>NUCLEOTIDE SEQUENCE</scope>
    <source>
        <strain evidence="9">S6</strain>
    </source>
</reference>
<evidence type="ECO:0000256" key="6">
    <source>
        <dbReference type="PROSITE-ProRule" id="PRU00433"/>
    </source>
</evidence>
<evidence type="ECO:0000256" key="4">
    <source>
        <dbReference type="ARBA" id="ARBA00022982"/>
    </source>
</evidence>
<dbReference type="GO" id="GO:0020037">
    <property type="term" value="F:heme binding"/>
    <property type="evidence" value="ECO:0007669"/>
    <property type="project" value="InterPro"/>
</dbReference>
<evidence type="ECO:0000256" key="1">
    <source>
        <dbReference type="ARBA" id="ARBA00022448"/>
    </source>
</evidence>
<keyword evidence="4" id="KW-0249">Electron transport</keyword>
<dbReference type="PROSITE" id="PS51007">
    <property type="entry name" value="CYTC"/>
    <property type="match status" value="1"/>
</dbReference>
<dbReference type="EMBL" id="CP073078">
    <property type="protein sequence ID" value="QUD89709.1"/>
    <property type="molecule type" value="Genomic_DNA"/>
</dbReference>
<evidence type="ECO:0000256" key="7">
    <source>
        <dbReference type="SAM" id="SignalP"/>
    </source>
</evidence>
<dbReference type="Gene3D" id="1.10.760.10">
    <property type="entry name" value="Cytochrome c-like domain"/>
    <property type="match status" value="1"/>
</dbReference>
<evidence type="ECO:0000256" key="3">
    <source>
        <dbReference type="ARBA" id="ARBA00022723"/>
    </source>
</evidence>
<gene>
    <name evidence="9" type="ORF">KCG34_07515</name>
</gene>
<keyword evidence="3 6" id="KW-0479">Metal-binding</keyword>
<dbReference type="RefSeq" id="WP_211939761.1">
    <property type="nucleotide sequence ID" value="NZ_CP073078.1"/>
</dbReference>
<proteinExistence type="predicted"/>
<dbReference type="KEGG" id="caul:KCG34_07515"/>
<evidence type="ECO:0000256" key="5">
    <source>
        <dbReference type="ARBA" id="ARBA00023004"/>
    </source>
</evidence>
<keyword evidence="5 6" id="KW-0408">Iron</keyword>